<protein>
    <submittedName>
        <fullName evidence="1">Uncharacterized protein</fullName>
    </submittedName>
</protein>
<evidence type="ECO:0000313" key="1">
    <source>
        <dbReference type="EMBL" id="SET68075.1"/>
    </source>
</evidence>
<reference evidence="1 2" key="1">
    <citation type="submission" date="2016-10" db="EMBL/GenBank/DDBJ databases">
        <authorList>
            <person name="de Groot N.N."/>
        </authorList>
    </citation>
    <scope>NUCLEOTIDE SEQUENCE [LARGE SCALE GENOMIC DNA]</scope>
    <source>
        <strain evidence="1 2">Nl7</strain>
    </source>
</reference>
<dbReference type="AlphaFoldDB" id="A0A1I0GB28"/>
<organism evidence="1 2">
    <name type="scientific">Nitrosospira multiformis</name>
    <dbReference type="NCBI Taxonomy" id="1231"/>
    <lineage>
        <taxon>Bacteria</taxon>
        <taxon>Pseudomonadati</taxon>
        <taxon>Pseudomonadota</taxon>
        <taxon>Betaproteobacteria</taxon>
        <taxon>Nitrosomonadales</taxon>
        <taxon>Nitrosomonadaceae</taxon>
        <taxon>Nitrosospira</taxon>
    </lineage>
</organism>
<dbReference type="RefSeq" id="WP_143121479.1">
    <property type="nucleotide sequence ID" value="NZ_FOHI01000012.1"/>
</dbReference>
<proteinExistence type="predicted"/>
<evidence type="ECO:0000313" key="2">
    <source>
        <dbReference type="Proteomes" id="UP000183339"/>
    </source>
</evidence>
<accession>A0A1I0GB28</accession>
<gene>
    <name evidence="1" type="ORF">SAMN05216412_11267</name>
</gene>
<sequence length="227" mass="25010">MAAKRYACGFFIAVAFPFTGGRGGGRKAVGAPTDKSNSLRAAHQIGLWEAVTQPTYRSIAMPKASPRASAHRFAIVSNLPLASIYTGTKEQLIALGVARPEQFPEGRKRVKQDYSMESTLEEGWQVRKLKSGHFELRRGHKYVAPKVAPIPFGKFSIAYSPKGATEDSDPYLYTAHSNVGPLDKQTWQELWAAAAGIIKIMEQFNARFKRNSSHLKLVQPMTATGDK</sequence>
<dbReference type="OrthoDB" id="8570275at2"/>
<dbReference type="Proteomes" id="UP000183339">
    <property type="component" value="Unassembled WGS sequence"/>
</dbReference>
<name>A0A1I0GB28_9PROT</name>
<dbReference type="EMBL" id="FOHI01000012">
    <property type="protein sequence ID" value="SET68075.1"/>
    <property type="molecule type" value="Genomic_DNA"/>
</dbReference>